<dbReference type="Proteomes" id="UP000238220">
    <property type="component" value="Unassembled WGS sequence"/>
</dbReference>
<gene>
    <name evidence="2" type="ORF">C3942_16835</name>
</gene>
<reference evidence="2 3" key="1">
    <citation type="submission" date="2018-02" db="EMBL/GenBank/DDBJ databases">
        <title>Genome sequencing of Solimonas sp. HR-BB.</title>
        <authorList>
            <person name="Lee Y."/>
            <person name="Jeon C.O."/>
        </authorList>
    </citation>
    <scope>NUCLEOTIDE SEQUENCE [LARGE SCALE GENOMIC DNA]</scope>
    <source>
        <strain evidence="2 3">HR-BB</strain>
    </source>
</reference>
<proteinExistence type="predicted"/>
<evidence type="ECO:0000256" key="1">
    <source>
        <dbReference type="SAM" id="Phobius"/>
    </source>
</evidence>
<accession>A0A2S5TCI2</accession>
<dbReference type="RefSeq" id="WP_104231524.1">
    <property type="nucleotide sequence ID" value="NZ_PSNW01000010.1"/>
</dbReference>
<keyword evidence="1" id="KW-0812">Transmembrane</keyword>
<keyword evidence="1" id="KW-1133">Transmembrane helix</keyword>
<keyword evidence="1" id="KW-0472">Membrane</keyword>
<keyword evidence="3" id="KW-1185">Reference proteome</keyword>
<dbReference type="AlphaFoldDB" id="A0A2S5TCI2"/>
<name>A0A2S5TCI2_9GAMM</name>
<evidence type="ECO:0000313" key="2">
    <source>
        <dbReference type="EMBL" id="PPE72714.1"/>
    </source>
</evidence>
<comment type="caution">
    <text evidence="2">The sequence shown here is derived from an EMBL/GenBank/DDBJ whole genome shotgun (WGS) entry which is preliminary data.</text>
</comment>
<sequence>MTDLDQQSPPPPAQQIDPNVEVFRMMVVEGARIVSDGNVRQEKERTQQAREETERLRIATDRGEKQDRATHRKEMFGLGVVAAVIAVAMFSGRWDVVTHALAAAAGFVGGVGYHHASKG</sequence>
<organism evidence="2 3">
    <name type="scientific">Solimonas fluminis</name>
    <dbReference type="NCBI Taxonomy" id="2086571"/>
    <lineage>
        <taxon>Bacteria</taxon>
        <taxon>Pseudomonadati</taxon>
        <taxon>Pseudomonadota</taxon>
        <taxon>Gammaproteobacteria</taxon>
        <taxon>Nevskiales</taxon>
        <taxon>Nevskiaceae</taxon>
        <taxon>Solimonas</taxon>
    </lineage>
</organism>
<evidence type="ECO:0000313" key="3">
    <source>
        <dbReference type="Proteomes" id="UP000238220"/>
    </source>
</evidence>
<dbReference type="EMBL" id="PSNW01000010">
    <property type="protein sequence ID" value="PPE72714.1"/>
    <property type="molecule type" value="Genomic_DNA"/>
</dbReference>
<feature type="transmembrane region" description="Helical" evidence="1">
    <location>
        <begin position="97"/>
        <end position="116"/>
    </location>
</feature>
<evidence type="ECO:0008006" key="4">
    <source>
        <dbReference type="Google" id="ProtNLM"/>
    </source>
</evidence>
<protein>
    <recommendedName>
        <fullName evidence="4">DUF2335 domain-containing protein</fullName>
    </recommendedName>
</protein>
<feature type="transmembrane region" description="Helical" evidence="1">
    <location>
        <begin position="75"/>
        <end position="91"/>
    </location>
</feature>